<feature type="transmembrane region" description="Helical" evidence="1">
    <location>
        <begin position="98"/>
        <end position="119"/>
    </location>
</feature>
<feature type="domain" description="DUF1206" evidence="2">
    <location>
        <begin position="193"/>
        <end position="262"/>
    </location>
</feature>
<dbReference type="Pfam" id="PF06724">
    <property type="entry name" value="DUF1206"/>
    <property type="match status" value="3"/>
</dbReference>
<dbReference type="Proteomes" id="UP000002931">
    <property type="component" value="Unassembled WGS sequence"/>
</dbReference>
<organism evidence="3 4">
    <name type="scientific">Maritimibacter alkaliphilus HTCC2654</name>
    <dbReference type="NCBI Taxonomy" id="314271"/>
    <lineage>
        <taxon>Bacteria</taxon>
        <taxon>Pseudomonadati</taxon>
        <taxon>Pseudomonadota</taxon>
        <taxon>Alphaproteobacteria</taxon>
        <taxon>Rhodobacterales</taxon>
        <taxon>Roseobacteraceae</taxon>
        <taxon>Maritimibacter</taxon>
    </lineage>
</organism>
<dbReference type="AlphaFoldDB" id="A3VAB0"/>
<feature type="transmembrane region" description="Helical" evidence="1">
    <location>
        <begin position="236"/>
        <end position="257"/>
    </location>
</feature>
<keyword evidence="1" id="KW-0812">Transmembrane</keyword>
<feature type="domain" description="DUF1206" evidence="2">
    <location>
        <begin position="20"/>
        <end position="87"/>
    </location>
</feature>
<dbReference type="eggNOG" id="ENOG502Z854">
    <property type="taxonomic scope" value="Bacteria"/>
</dbReference>
<comment type="caution">
    <text evidence="3">The sequence shown here is derived from an EMBL/GenBank/DDBJ whole genome shotgun (WGS) entry which is preliminary data.</text>
</comment>
<dbReference type="EMBL" id="AAMT01000001">
    <property type="protein sequence ID" value="EAQ14851.1"/>
    <property type="molecule type" value="Genomic_DNA"/>
</dbReference>
<feature type="transmembrane region" description="Helical" evidence="1">
    <location>
        <begin position="64"/>
        <end position="86"/>
    </location>
</feature>
<gene>
    <name evidence="3" type="ORF">RB2654_19748</name>
</gene>
<dbReference type="STRING" id="314271.RB2654_19748"/>
<reference evidence="3 4" key="1">
    <citation type="journal article" date="2010" name="J. Bacteriol.">
        <title>Genome sequences of Pelagibaca bermudensis HTCC2601T and Maritimibacter alkaliphilus HTCC2654T, the type strains of two marine Roseobacter genera.</title>
        <authorList>
            <person name="Thrash J.C."/>
            <person name="Cho J.C."/>
            <person name="Ferriera S."/>
            <person name="Johnson J."/>
            <person name="Vergin K.L."/>
            <person name="Giovannoni S.J."/>
        </authorList>
    </citation>
    <scope>NUCLEOTIDE SEQUENCE [LARGE SCALE GENOMIC DNA]</scope>
    <source>
        <strain evidence="3 4">HTCC2654</strain>
    </source>
</reference>
<evidence type="ECO:0000313" key="3">
    <source>
        <dbReference type="EMBL" id="EAQ14851.1"/>
    </source>
</evidence>
<keyword evidence="1" id="KW-1133">Transmembrane helix</keyword>
<feature type="transmembrane region" description="Helical" evidence="1">
    <location>
        <begin position="149"/>
        <end position="170"/>
    </location>
</feature>
<feature type="domain" description="DUF1206" evidence="2">
    <location>
        <begin position="102"/>
        <end position="170"/>
    </location>
</feature>
<accession>A3VAB0</accession>
<evidence type="ECO:0000256" key="1">
    <source>
        <dbReference type="SAM" id="Phobius"/>
    </source>
</evidence>
<sequence length="291" mass="30842">MSTTLDLDQPPGWVVPLMRFGYAARGVTYVILGVLTFLAAWTGGEAEGTSSALASLRDQPWGVPLLWVVAAGLLGYAIWRFVAAWWDLELHGTGAKGLIARAGLCITGAIHAGLAVSAARQAIGSSGGESDSVKTLASWVLQQEPWGKWVLIAIGAATVGAGIYYGYKGFNEKYKRHMRQSPRSQALDPAIKFGLVAHGVVIAIIGFFLIGAGWTADPSQAGGLGQAFEAVRAQPFGRILLGALAIGLVGFAIYCFAEARYRIVPRCASPDTKTLAGRFDTTFERAIARVS</sequence>
<dbReference type="InterPro" id="IPR009597">
    <property type="entry name" value="DUF1206"/>
</dbReference>
<feature type="transmembrane region" description="Helical" evidence="1">
    <location>
        <begin position="191"/>
        <end position="216"/>
    </location>
</feature>
<evidence type="ECO:0000259" key="2">
    <source>
        <dbReference type="Pfam" id="PF06724"/>
    </source>
</evidence>
<keyword evidence="1" id="KW-0472">Membrane</keyword>
<protein>
    <recommendedName>
        <fullName evidence="2">DUF1206 domain-containing protein</fullName>
    </recommendedName>
</protein>
<evidence type="ECO:0000313" key="4">
    <source>
        <dbReference type="Proteomes" id="UP000002931"/>
    </source>
</evidence>
<dbReference type="RefSeq" id="WP_008334774.1">
    <property type="nucleotide sequence ID" value="NZ_CH902578.1"/>
</dbReference>
<proteinExistence type="predicted"/>
<name>A3VAB0_9RHOB</name>
<feature type="transmembrane region" description="Helical" evidence="1">
    <location>
        <begin position="26"/>
        <end position="44"/>
    </location>
</feature>
<keyword evidence="4" id="KW-1185">Reference proteome</keyword>
<dbReference type="HOGENOM" id="CLU_073530_0_0_5"/>